<evidence type="ECO:0000313" key="4">
    <source>
        <dbReference type="Proteomes" id="UP000000263"/>
    </source>
</evidence>
<evidence type="ECO:0000256" key="1">
    <source>
        <dbReference type="SAM" id="MobiDB-lite"/>
    </source>
</evidence>
<reference evidence="3 4" key="1">
    <citation type="submission" date="2007-08" db="EMBL/GenBank/DDBJ databases">
        <title>Complete sequence of Roseiflexus castenholzii DSM 13941.</title>
        <authorList>
            <consortium name="US DOE Joint Genome Institute"/>
            <person name="Copeland A."/>
            <person name="Lucas S."/>
            <person name="Lapidus A."/>
            <person name="Barry K."/>
            <person name="Glavina del Rio T."/>
            <person name="Dalin E."/>
            <person name="Tice H."/>
            <person name="Pitluck S."/>
            <person name="Thompson L.S."/>
            <person name="Brettin T."/>
            <person name="Bruce D."/>
            <person name="Detter J.C."/>
            <person name="Han C."/>
            <person name="Tapia R."/>
            <person name="Schmutz J."/>
            <person name="Larimer F."/>
            <person name="Land M."/>
            <person name="Hauser L."/>
            <person name="Kyrpides N."/>
            <person name="Mikhailova N."/>
            <person name="Bryant D.A."/>
            <person name="Hanada S."/>
            <person name="Tsukatani Y."/>
            <person name="Richardson P."/>
        </authorList>
    </citation>
    <scope>NUCLEOTIDE SEQUENCE [LARGE SCALE GENOMIC DNA]</scope>
    <source>
        <strain evidence="4">DSM 13941 / HLO8</strain>
    </source>
</reference>
<dbReference type="AlphaFoldDB" id="A7NKB2"/>
<evidence type="ECO:0000259" key="2">
    <source>
        <dbReference type="SMART" id="SM00481"/>
    </source>
</evidence>
<dbReference type="NCBIfam" id="NF038032">
    <property type="entry name" value="CehA_McbA_metalo"/>
    <property type="match status" value="1"/>
</dbReference>
<dbReference type="GO" id="GO:0004534">
    <property type="term" value="F:5'-3' RNA exonuclease activity"/>
    <property type="evidence" value="ECO:0007669"/>
    <property type="project" value="TreeGrafter"/>
</dbReference>
<dbReference type="GO" id="GO:0035312">
    <property type="term" value="F:5'-3' DNA exonuclease activity"/>
    <property type="evidence" value="ECO:0007669"/>
    <property type="project" value="TreeGrafter"/>
</dbReference>
<dbReference type="KEGG" id="rca:Rcas_1841"/>
<dbReference type="eggNOG" id="COG0613">
    <property type="taxonomic scope" value="Bacteria"/>
</dbReference>
<feature type="domain" description="Polymerase/histidinol phosphatase N-terminal" evidence="2">
    <location>
        <begin position="6"/>
        <end position="68"/>
    </location>
</feature>
<organism evidence="3 4">
    <name type="scientific">Roseiflexus castenholzii (strain DSM 13941 / HLO8)</name>
    <dbReference type="NCBI Taxonomy" id="383372"/>
    <lineage>
        <taxon>Bacteria</taxon>
        <taxon>Bacillati</taxon>
        <taxon>Chloroflexota</taxon>
        <taxon>Chloroflexia</taxon>
        <taxon>Chloroflexales</taxon>
        <taxon>Roseiflexineae</taxon>
        <taxon>Roseiflexaceae</taxon>
        <taxon>Roseiflexus</taxon>
    </lineage>
</organism>
<dbReference type="InterPro" id="IPR004013">
    <property type="entry name" value="PHP_dom"/>
</dbReference>
<dbReference type="PANTHER" id="PTHR42924:SF3">
    <property type="entry name" value="POLYMERASE_HISTIDINOL PHOSPHATASE N-TERMINAL DOMAIN-CONTAINING PROTEIN"/>
    <property type="match status" value="1"/>
</dbReference>
<accession>A7NKB2</accession>
<feature type="region of interest" description="Disordered" evidence="1">
    <location>
        <begin position="353"/>
        <end position="382"/>
    </location>
</feature>
<dbReference type="Gene3D" id="3.20.20.140">
    <property type="entry name" value="Metal-dependent hydrolases"/>
    <property type="match status" value="1"/>
</dbReference>
<keyword evidence="4" id="KW-1185">Reference proteome</keyword>
<dbReference type="STRING" id="383372.Rcas_1841"/>
<gene>
    <name evidence="3" type="ordered locus">Rcas_1841</name>
</gene>
<protein>
    <submittedName>
        <fullName evidence="3">PHP domain protein</fullName>
    </submittedName>
</protein>
<dbReference type="RefSeq" id="WP_012120357.1">
    <property type="nucleotide sequence ID" value="NC_009767.1"/>
</dbReference>
<dbReference type="InterPro" id="IPR016195">
    <property type="entry name" value="Pol/histidinol_Pase-like"/>
</dbReference>
<dbReference type="InterPro" id="IPR003141">
    <property type="entry name" value="Pol/His_phosphatase_N"/>
</dbReference>
<dbReference type="InterPro" id="IPR052018">
    <property type="entry name" value="PHP_domain"/>
</dbReference>
<dbReference type="SMART" id="SM00481">
    <property type="entry name" value="POLIIIAc"/>
    <property type="match status" value="1"/>
</dbReference>
<dbReference type="SUPFAM" id="SSF89550">
    <property type="entry name" value="PHP domain-like"/>
    <property type="match status" value="1"/>
</dbReference>
<name>A7NKB2_ROSCS</name>
<evidence type="ECO:0000313" key="3">
    <source>
        <dbReference type="EMBL" id="ABU57932.1"/>
    </source>
</evidence>
<dbReference type="EMBL" id="CP000804">
    <property type="protein sequence ID" value="ABU57932.1"/>
    <property type="molecule type" value="Genomic_DNA"/>
</dbReference>
<dbReference type="Pfam" id="PF02811">
    <property type="entry name" value="PHP"/>
    <property type="match status" value="1"/>
</dbReference>
<dbReference type="Proteomes" id="UP000000263">
    <property type="component" value="Chromosome"/>
</dbReference>
<sequence length="382" mass="43113">MYHYPGAIHMHTRFSDGSGSVEDLACAARDAGLRWIIITDHDDLQAKRYEGWLHDVLVIAGHEITPPRNHFLALGIDRVIDKRLPPQEFINQVYDAGGFGIIAHPDERVKNSFKDVYRWDDWGIDGPRDRNGRTVGIELWNLMSDWGEHLTRRNKEVIYFFPRLGISGPTAETLAWWDRLNMAGKRTFGIGGVDAHAFVRKTLWGRVEVFPYRWMFGTLTNYVVLPDRLPLDVAEATRTILNALAAGCSYFVNRLDGDCPALTFYAARGAAYWHPGDTADLRDGPLTFMVDVGCDAQVHLIHDGRILARGARLLRHSVMLPGVYRMEAYRRGMPWLYTNPVYVVGVGREVRGERGGRREVRGGKGGRREGGKARGERGPTMA</sequence>
<dbReference type="PANTHER" id="PTHR42924">
    <property type="entry name" value="EXONUCLEASE"/>
    <property type="match status" value="1"/>
</dbReference>
<dbReference type="HOGENOM" id="CLU_796762_0_0_0"/>
<proteinExistence type="predicted"/>